<reference evidence="2" key="1">
    <citation type="submission" date="2022-08" db="EMBL/GenBank/DDBJ databases">
        <authorList>
            <person name="Vandamme P."/>
            <person name="Hettiarachchi A."/>
            <person name="Peeters C."/>
            <person name="Cnockaert M."/>
            <person name="Carlier A."/>
        </authorList>
    </citation>
    <scope>NUCLEOTIDE SEQUENCE</scope>
    <source>
        <strain evidence="2">LMG 31809</strain>
    </source>
</reference>
<dbReference type="SUPFAM" id="SSF56935">
    <property type="entry name" value="Porins"/>
    <property type="match status" value="1"/>
</dbReference>
<dbReference type="RefSeq" id="WP_274942177.1">
    <property type="nucleotide sequence ID" value="NZ_JANWOI010000001.1"/>
</dbReference>
<dbReference type="InterPro" id="IPR007433">
    <property type="entry name" value="DUF481"/>
</dbReference>
<name>A0A9X3TUJ3_9PROT</name>
<organism evidence="2 3">
    <name type="scientific">Govanella unica</name>
    <dbReference type="NCBI Taxonomy" id="2975056"/>
    <lineage>
        <taxon>Bacteria</taxon>
        <taxon>Pseudomonadati</taxon>
        <taxon>Pseudomonadota</taxon>
        <taxon>Alphaproteobacteria</taxon>
        <taxon>Emcibacterales</taxon>
        <taxon>Govanellaceae</taxon>
        <taxon>Govanella</taxon>
    </lineage>
</organism>
<protein>
    <submittedName>
        <fullName evidence="2">DUF481 domain-containing protein</fullName>
    </submittedName>
</protein>
<gene>
    <name evidence="2" type="ORF">NYP16_00665</name>
</gene>
<proteinExistence type="predicted"/>
<comment type="caution">
    <text evidence="2">The sequence shown here is derived from an EMBL/GenBank/DDBJ whole genome shotgun (WGS) entry which is preliminary data.</text>
</comment>
<dbReference type="AlphaFoldDB" id="A0A9X3TUJ3"/>
<evidence type="ECO:0000256" key="1">
    <source>
        <dbReference type="SAM" id="SignalP"/>
    </source>
</evidence>
<evidence type="ECO:0000313" key="2">
    <source>
        <dbReference type="EMBL" id="MDA5192470.1"/>
    </source>
</evidence>
<dbReference type="Pfam" id="PF04338">
    <property type="entry name" value="DUF481"/>
    <property type="match status" value="1"/>
</dbReference>
<feature type="signal peptide" evidence="1">
    <location>
        <begin position="1"/>
        <end position="31"/>
    </location>
</feature>
<reference evidence="2" key="2">
    <citation type="journal article" date="2023" name="Syst. Appl. Microbiol.">
        <title>Govania unica gen. nov., sp. nov., a rare biosphere bacterium that represents a novel family in the class Alphaproteobacteria.</title>
        <authorList>
            <person name="Vandamme P."/>
            <person name="Peeters C."/>
            <person name="Hettiarachchi A."/>
            <person name="Cnockaert M."/>
            <person name="Carlier A."/>
        </authorList>
    </citation>
    <scope>NUCLEOTIDE SEQUENCE</scope>
    <source>
        <strain evidence="2">LMG 31809</strain>
    </source>
</reference>
<keyword evidence="3" id="KW-1185">Reference proteome</keyword>
<dbReference type="EMBL" id="JANWOI010000001">
    <property type="protein sequence ID" value="MDA5192470.1"/>
    <property type="molecule type" value="Genomic_DNA"/>
</dbReference>
<feature type="chain" id="PRO_5040913122" evidence="1">
    <location>
        <begin position="32"/>
        <end position="333"/>
    </location>
</feature>
<sequence>MSVPARPLLRSIAFAATLGLSLSLSAGAAFAQNAAAVEPSVAKMLKKAAERDEGANLQAVTLIAIEANPEKALDILAAVAAIAPDKAPAIRSAAMGAFPSLNLAKPVSEPELKKKPGLLSLDGWKGALEVAATRSTGNTQQTAASVIGKAVHESENWTHKLNGLFDFERTDGFTSKRRWLAGYDINYTLSDRTYLFGSVQYENDRFSQIDYRFTEAAGMGYRVIRRDNMTFNLEAGPGSRQTSFIDNRDETEFAGYARSAFLWKFTDTASLSHDLVYIYGNDQQTLDTTAALKLRIIGALSGQFSYNYRYNSAPPLGTHKVDTVSRAGLVYDF</sequence>
<keyword evidence="1" id="KW-0732">Signal</keyword>
<evidence type="ECO:0000313" key="3">
    <source>
        <dbReference type="Proteomes" id="UP001141619"/>
    </source>
</evidence>
<accession>A0A9X3TUJ3</accession>
<dbReference type="Proteomes" id="UP001141619">
    <property type="component" value="Unassembled WGS sequence"/>
</dbReference>